<dbReference type="OrthoDB" id="8578235at2"/>
<gene>
    <name evidence="2" type="ORF">Asru_0051_07</name>
</gene>
<protein>
    <recommendedName>
        <fullName evidence="1">Prolyl 4-hydroxylase alpha subunit Fe(2+) 2OG dioxygenase domain-containing protein</fullName>
    </recommendedName>
</protein>
<dbReference type="RefSeq" id="WP_048859874.1">
    <property type="nucleotide sequence ID" value="NZ_BANB01000051.1"/>
</dbReference>
<sequence length="214" mass="23547">MTEPSLTLDYDALRHTPVATDPFAHVVVPRFVPPDSLRAVLADMPPIAKRGSFPAESLRLGPAARALSEEMQGPIFRSIVAERFGLDLSDAPTMLTIRGRTEARDGRIHCDSTAKRVTILLYLNPGDSGFAGTEGRLRLLRGPHDLEDYAVEVPPVDGTLLIFPNGPATWHGHHSFVGRRYAIQMNYMASDALARSELRRHRLSAFVKRLTAAA</sequence>
<organism evidence="2 3">
    <name type="scientific">Acidisphaera rubrifaciens HS-AP3</name>
    <dbReference type="NCBI Taxonomy" id="1231350"/>
    <lineage>
        <taxon>Bacteria</taxon>
        <taxon>Pseudomonadati</taxon>
        <taxon>Pseudomonadota</taxon>
        <taxon>Alphaproteobacteria</taxon>
        <taxon>Acetobacterales</taxon>
        <taxon>Acetobacteraceae</taxon>
        <taxon>Acidisphaera</taxon>
    </lineage>
</organism>
<dbReference type="InterPro" id="IPR044862">
    <property type="entry name" value="Pro_4_hyd_alph_FE2OG_OXY"/>
</dbReference>
<dbReference type="EMBL" id="BANB01000051">
    <property type="protein sequence ID" value="GAN76095.1"/>
    <property type="molecule type" value="Genomic_DNA"/>
</dbReference>
<comment type="caution">
    <text evidence="2">The sequence shown here is derived from an EMBL/GenBank/DDBJ whole genome shotgun (WGS) entry which is preliminary data.</text>
</comment>
<dbReference type="Gene3D" id="2.60.120.620">
    <property type="entry name" value="q2cbj1_9rhob like domain"/>
    <property type="match status" value="1"/>
</dbReference>
<dbReference type="Pfam" id="PF13640">
    <property type="entry name" value="2OG-FeII_Oxy_3"/>
    <property type="match status" value="1"/>
</dbReference>
<dbReference type="AlphaFoldDB" id="A0A0D6P2U6"/>
<keyword evidence="3" id="KW-1185">Reference proteome</keyword>
<feature type="domain" description="Prolyl 4-hydroxylase alpha subunit Fe(2+) 2OG dioxygenase" evidence="1">
    <location>
        <begin position="108"/>
        <end position="187"/>
    </location>
</feature>
<dbReference type="Proteomes" id="UP000032680">
    <property type="component" value="Unassembled WGS sequence"/>
</dbReference>
<proteinExistence type="predicted"/>
<name>A0A0D6P2U6_9PROT</name>
<evidence type="ECO:0000313" key="3">
    <source>
        <dbReference type="Proteomes" id="UP000032680"/>
    </source>
</evidence>
<accession>A0A0D6P2U6</accession>
<reference evidence="2 3" key="1">
    <citation type="submission" date="2012-11" db="EMBL/GenBank/DDBJ databases">
        <title>Whole genome sequence of Acidisphaera rubrifaciens HS-AP3.</title>
        <authorList>
            <person name="Azuma Y."/>
            <person name="Higashiura N."/>
            <person name="Hirakawa H."/>
            <person name="Matsushita K."/>
        </authorList>
    </citation>
    <scope>NUCLEOTIDE SEQUENCE [LARGE SCALE GENOMIC DNA]</scope>
    <source>
        <strain evidence="2 3">HS-AP3</strain>
    </source>
</reference>
<evidence type="ECO:0000259" key="1">
    <source>
        <dbReference type="Pfam" id="PF13640"/>
    </source>
</evidence>
<evidence type="ECO:0000313" key="2">
    <source>
        <dbReference type="EMBL" id="GAN76095.1"/>
    </source>
</evidence>